<keyword evidence="3" id="KW-0808">Transferase</keyword>
<dbReference type="Pfam" id="PF00483">
    <property type="entry name" value="NTP_transferase"/>
    <property type="match status" value="1"/>
</dbReference>
<dbReference type="InterPro" id="IPR029044">
    <property type="entry name" value="Nucleotide-diphossugar_trans"/>
</dbReference>
<protein>
    <recommendedName>
        <fullName evidence="2">UTP--glucose-1-phosphate uridylyltransferase</fullName>
        <ecNumber evidence="2">2.7.7.9</ecNumber>
    </recommendedName>
</protein>
<evidence type="ECO:0000256" key="1">
    <source>
        <dbReference type="ARBA" id="ARBA00006890"/>
    </source>
</evidence>
<dbReference type="Proteomes" id="UP000198929">
    <property type="component" value="Unassembled WGS sequence"/>
</dbReference>
<evidence type="ECO:0000256" key="4">
    <source>
        <dbReference type="ARBA" id="ARBA00022695"/>
    </source>
</evidence>
<evidence type="ECO:0000256" key="5">
    <source>
        <dbReference type="ARBA" id="ARBA00048128"/>
    </source>
</evidence>
<evidence type="ECO:0000256" key="3">
    <source>
        <dbReference type="ARBA" id="ARBA00022679"/>
    </source>
</evidence>
<feature type="domain" description="Nucleotidyl transferase" evidence="6">
    <location>
        <begin position="10"/>
        <end position="274"/>
    </location>
</feature>
<reference evidence="8" key="1">
    <citation type="submission" date="2016-10" db="EMBL/GenBank/DDBJ databases">
        <authorList>
            <person name="Varghese N."/>
            <person name="Submissions S."/>
        </authorList>
    </citation>
    <scope>NUCLEOTIDE SEQUENCE [LARGE SCALE GENOMIC DNA]</scope>
    <source>
        <strain evidence="8">DSM 20524</strain>
    </source>
</reference>
<dbReference type="AlphaFoldDB" id="A0A1H9SV54"/>
<dbReference type="SUPFAM" id="SSF53448">
    <property type="entry name" value="Nucleotide-diphospho-sugar transferases"/>
    <property type="match status" value="1"/>
</dbReference>
<evidence type="ECO:0000256" key="2">
    <source>
        <dbReference type="ARBA" id="ARBA00012415"/>
    </source>
</evidence>
<keyword evidence="4" id="KW-0548">Nucleotidyltransferase</keyword>
<keyword evidence="8" id="KW-1185">Reference proteome</keyword>
<dbReference type="InterPro" id="IPR005835">
    <property type="entry name" value="NTP_transferase_dom"/>
</dbReference>
<dbReference type="EMBL" id="FOGQ01000004">
    <property type="protein sequence ID" value="SER88880.1"/>
    <property type="molecule type" value="Genomic_DNA"/>
</dbReference>
<comment type="catalytic activity">
    <reaction evidence="5">
        <text>alpha-D-glucose 1-phosphate + UTP + H(+) = UDP-alpha-D-glucose + diphosphate</text>
        <dbReference type="Rhea" id="RHEA:19889"/>
        <dbReference type="ChEBI" id="CHEBI:15378"/>
        <dbReference type="ChEBI" id="CHEBI:33019"/>
        <dbReference type="ChEBI" id="CHEBI:46398"/>
        <dbReference type="ChEBI" id="CHEBI:58601"/>
        <dbReference type="ChEBI" id="CHEBI:58885"/>
        <dbReference type="EC" id="2.7.7.9"/>
    </reaction>
</comment>
<dbReference type="STRING" id="1121357.SAMN05661109_01286"/>
<name>A0A1H9SV54_9CORY</name>
<dbReference type="InterPro" id="IPR005771">
    <property type="entry name" value="GalU_uridylyltTrfase_bac/arc"/>
</dbReference>
<dbReference type="GO" id="GO:0003983">
    <property type="term" value="F:UTP:glucose-1-phosphate uridylyltransferase activity"/>
    <property type="evidence" value="ECO:0007669"/>
    <property type="project" value="UniProtKB-EC"/>
</dbReference>
<dbReference type="Gene3D" id="3.90.550.10">
    <property type="entry name" value="Spore Coat Polysaccharide Biosynthesis Protein SpsA, Chain A"/>
    <property type="match status" value="1"/>
</dbReference>
<gene>
    <name evidence="7" type="ORF">SAMN05661109_01286</name>
</gene>
<dbReference type="PANTHER" id="PTHR43197">
    <property type="entry name" value="UTP--GLUCOSE-1-PHOSPHATE URIDYLYLTRANSFERASE"/>
    <property type="match status" value="1"/>
</dbReference>
<evidence type="ECO:0000313" key="7">
    <source>
        <dbReference type="EMBL" id="SER88880.1"/>
    </source>
</evidence>
<proteinExistence type="inferred from homology"/>
<organism evidence="7 8">
    <name type="scientific">Corynebacterium cystitidis DSM 20524</name>
    <dbReference type="NCBI Taxonomy" id="1121357"/>
    <lineage>
        <taxon>Bacteria</taxon>
        <taxon>Bacillati</taxon>
        <taxon>Actinomycetota</taxon>
        <taxon>Actinomycetes</taxon>
        <taxon>Mycobacteriales</taxon>
        <taxon>Corynebacteriaceae</taxon>
        <taxon>Corynebacterium</taxon>
    </lineage>
</organism>
<dbReference type="GO" id="GO:0006011">
    <property type="term" value="P:UDP-alpha-D-glucose metabolic process"/>
    <property type="evidence" value="ECO:0007669"/>
    <property type="project" value="InterPro"/>
</dbReference>
<dbReference type="EC" id="2.7.7.9" evidence="2"/>
<sequence>MDQVPVGKVVVPSAGLGTRMLPFTRSVAKELLPVVNKPSIQLIAEEAAAVGASDLIIVRSPQKQSVHQHFSASNDLVNHLRNKGKDALAQTVENIPNIIHVTNVVQQEPLGLGHAVAQAEELIGDDESFAVALPDDLVIPTDVLAKMATIRARLGGSVLCAIEIEPQDSSKYGIFEVEDPQHIDGCEVRRVLGMVEKPDPADAPSNLAAAGRYVLSREVFPALHKVQPGKGGEIQLTDAIADLSKQGHPVHILVHKGMRLDLGTPHGFIIANVEMALAEDSGLRDLVLSDLHHIIRRETS</sequence>
<evidence type="ECO:0000313" key="8">
    <source>
        <dbReference type="Proteomes" id="UP000198929"/>
    </source>
</evidence>
<dbReference type="PANTHER" id="PTHR43197:SF1">
    <property type="entry name" value="UTP--GLUCOSE-1-PHOSPHATE URIDYLYLTRANSFERASE"/>
    <property type="match status" value="1"/>
</dbReference>
<accession>A0A1H9SV54</accession>
<dbReference type="RefSeq" id="WP_092257864.1">
    <property type="nucleotide sequence ID" value="NZ_CP047199.1"/>
</dbReference>
<evidence type="ECO:0000259" key="6">
    <source>
        <dbReference type="Pfam" id="PF00483"/>
    </source>
</evidence>
<comment type="similarity">
    <text evidence="1">Belongs to the UDPGP type 2 family.</text>
</comment>